<feature type="chain" id="PRO_5046434570" evidence="2">
    <location>
        <begin position="24"/>
        <end position="46"/>
    </location>
</feature>
<organism evidence="3 4">
    <name type="scientific">Paraburkholderia bengalensis</name>
    <dbReference type="NCBI Taxonomy" id="2747562"/>
    <lineage>
        <taxon>Bacteria</taxon>
        <taxon>Pseudomonadati</taxon>
        <taxon>Pseudomonadota</taxon>
        <taxon>Betaproteobacteria</taxon>
        <taxon>Burkholderiales</taxon>
        <taxon>Burkholderiaceae</taxon>
        <taxon>Paraburkholderia</taxon>
    </lineage>
</organism>
<evidence type="ECO:0000313" key="4">
    <source>
        <dbReference type="Proteomes" id="UP001386437"/>
    </source>
</evidence>
<proteinExistence type="predicted"/>
<dbReference type="EMBL" id="JACFYJ010000146">
    <property type="protein sequence ID" value="MEI6002973.1"/>
    <property type="molecule type" value="Genomic_DNA"/>
</dbReference>
<feature type="region of interest" description="Disordered" evidence="1">
    <location>
        <begin position="27"/>
        <end position="46"/>
    </location>
</feature>
<accession>A0ABU8J4R6</accession>
<dbReference type="Proteomes" id="UP001386437">
    <property type="component" value="Unassembled WGS sequence"/>
</dbReference>
<reference evidence="3 4" key="1">
    <citation type="journal article" date="2022" name="Arch. Microbiol.">
        <title>Paraburkholderia bengalensis sp. nov. isolated from roots of Oryza sativa, IR64.</title>
        <authorList>
            <person name="Nag P."/>
            <person name="Mondal N."/>
            <person name="Sarkar J."/>
            <person name="Das S."/>
        </authorList>
    </citation>
    <scope>NUCLEOTIDE SEQUENCE [LARGE SCALE GENOMIC DNA]</scope>
    <source>
        <strain evidence="3 4">IR64_4_BI</strain>
    </source>
</reference>
<feature type="signal peptide" evidence="2">
    <location>
        <begin position="1"/>
        <end position="23"/>
    </location>
</feature>
<protein>
    <submittedName>
        <fullName evidence="3">Uncharacterized protein</fullName>
    </submittedName>
</protein>
<keyword evidence="4" id="KW-1185">Reference proteome</keyword>
<sequence length="46" mass="3909">MKGTMKKVLATALVMALSGGVYAQGAGGAGGGGAGAGAGGNGSAGA</sequence>
<keyword evidence="2" id="KW-0732">Signal</keyword>
<evidence type="ECO:0000256" key="1">
    <source>
        <dbReference type="SAM" id="MobiDB-lite"/>
    </source>
</evidence>
<evidence type="ECO:0000313" key="3">
    <source>
        <dbReference type="EMBL" id="MEI6002973.1"/>
    </source>
</evidence>
<evidence type="ECO:0000256" key="2">
    <source>
        <dbReference type="SAM" id="SignalP"/>
    </source>
</evidence>
<comment type="caution">
    <text evidence="3">The sequence shown here is derived from an EMBL/GenBank/DDBJ whole genome shotgun (WGS) entry which is preliminary data.</text>
</comment>
<feature type="non-terminal residue" evidence="3">
    <location>
        <position position="46"/>
    </location>
</feature>
<gene>
    <name evidence="3" type="ORF">H3V53_39595</name>
</gene>
<name>A0ABU8J4R6_9BURK</name>